<dbReference type="SUPFAM" id="SSF56672">
    <property type="entry name" value="DNA/RNA polymerases"/>
    <property type="match status" value="1"/>
</dbReference>
<dbReference type="InterPro" id="IPR041373">
    <property type="entry name" value="RT_RNaseH"/>
</dbReference>
<keyword evidence="3" id="KW-0540">Nuclease</keyword>
<evidence type="ECO:0000256" key="2">
    <source>
        <dbReference type="ARBA" id="ARBA00022695"/>
    </source>
</evidence>
<dbReference type="GO" id="GO:0004519">
    <property type="term" value="F:endonuclease activity"/>
    <property type="evidence" value="ECO:0007669"/>
    <property type="project" value="UniProtKB-KW"/>
</dbReference>
<keyword evidence="5" id="KW-0378">Hydrolase</keyword>
<feature type="domain" description="Integrase catalytic" evidence="7">
    <location>
        <begin position="361"/>
        <end position="465"/>
    </location>
</feature>
<dbReference type="EMBL" id="QGNW01002602">
    <property type="protein sequence ID" value="RVW15327.1"/>
    <property type="molecule type" value="Genomic_DNA"/>
</dbReference>
<name>A0A438BWN6_VITVI</name>
<evidence type="ECO:0000259" key="7">
    <source>
        <dbReference type="PROSITE" id="PS50994"/>
    </source>
</evidence>
<dbReference type="GO" id="GO:0003676">
    <property type="term" value="F:nucleic acid binding"/>
    <property type="evidence" value="ECO:0007669"/>
    <property type="project" value="InterPro"/>
</dbReference>
<dbReference type="InterPro" id="IPR043502">
    <property type="entry name" value="DNA/RNA_pol_sf"/>
</dbReference>
<sequence>MQEVKSGITVVKNDKGEDVSTRLTTGWRVCIDYKRLNAVTRKDHFSLPFIDQVLERVSRHPFYCLLDGYSERMPFDLCNAPVTFQRCMLSIFSDMVERIMEVFMDDITIYGSTFDECLVNLEAVLNQCIEKDLVLNWEKCHFMVHQGIVLRHIISKQGIEVDKAKVELIVKLPSPTNVKGVRQFLGHAGFYRRFIKDFSKLARPLCELLVKGAKFIWDDRFQRRAVLGQREDGKPYVIYYASKTLNEAQRNYTTTEKELLAVVFALDKFRAYLVGVQSQIKDNKGVENVVADHLSRLAIAHNSYGLPINDDFPEESLMLVEVAPWYMHIANYLVIGEVPSEWKTQDKKHFFAKIHAYYWEEPFLFKFGVPKAIISDGGGTHFCNKPFETLLAKYEGKHKVATPYHPRTSGQVQLANREIKNILMKVVNTNKKDWSVKLLNSLWAYRTTYKTILGMSPYRLVYGKACHFPMELEYKAWWAIKKLNMDLSRAGLKRFLDLNEMKELRNDAYINSKIAKEKLKRWHDQLISHKEF</sequence>
<dbReference type="PANTHER" id="PTHR37984:SF5">
    <property type="entry name" value="PROTEIN NYNRIN-LIKE"/>
    <property type="match status" value="1"/>
</dbReference>
<evidence type="ECO:0000256" key="4">
    <source>
        <dbReference type="ARBA" id="ARBA00022759"/>
    </source>
</evidence>
<comment type="caution">
    <text evidence="8">The sequence shown here is derived from an EMBL/GenBank/DDBJ whole genome shotgun (WGS) entry which is preliminary data.</text>
</comment>
<dbReference type="AlphaFoldDB" id="A0A438BWN6"/>
<evidence type="ECO:0000256" key="5">
    <source>
        <dbReference type="ARBA" id="ARBA00022801"/>
    </source>
</evidence>
<keyword evidence="1" id="KW-0808">Transferase</keyword>
<gene>
    <name evidence="8" type="primary">pol_2174</name>
    <name evidence="8" type="ORF">CK203_085595</name>
</gene>
<evidence type="ECO:0000256" key="6">
    <source>
        <dbReference type="ARBA" id="ARBA00022918"/>
    </source>
</evidence>
<evidence type="ECO:0000313" key="8">
    <source>
        <dbReference type="EMBL" id="RVW15327.1"/>
    </source>
</evidence>
<evidence type="ECO:0000313" key="9">
    <source>
        <dbReference type="Proteomes" id="UP000288805"/>
    </source>
</evidence>
<dbReference type="Gene3D" id="3.30.70.270">
    <property type="match status" value="2"/>
</dbReference>
<dbReference type="CDD" id="cd01647">
    <property type="entry name" value="RT_LTR"/>
    <property type="match status" value="1"/>
</dbReference>
<dbReference type="SUPFAM" id="SSF53098">
    <property type="entry name" value="Ribonuclease H-like"/>
    <property type="match status" value="1"/>
</dbReference>
<keyword evidence="4" id="KW-0255">Endonuclease</keyword>
<dbReference type="GO" id="GO:0015074">
    <property type="term" value="P:DNA integration"/>
    <property type="evidence" value="ECO:0007669"/>
    <property type="project" value="InterPro"/>
</dbReference>
<dbReference type="GO" id="GO:0003964">
    <property type="term" value="F:RNA-directed DNA polymerase activity"/>
    <property type="evidence" value="ECO:0007669"/>
    <property type="project" value="UniProtKB-KW"/>
</dbReference>
<dbReference type="Pfam" id="PF17917">
    <property type="entry name" value="RT_RNaseH"/>
    <property type="match status" value="1"/>
</dbReference>
<organism evidence="8 9">
    <name type="scientific">Vitis vinifera</name>
    <name type="common">Grape</name>
    <dbReference type="NCBI Taxonomy" id="29760"/>
    <lineage>
        <taxon>Eukaryota</taxon>
        <taxon>Viridiplantae</taxon>
        <taxon>Streptophyta</taxon>
        <taxon>Embryophyta</taxon>
        <taxon>Tracheophyta</taxon>
        <taxon>Spermatophyta</taxon>
        <taxon>Magnoliopsida</taxon>
        <taxon>eudicotyledons</taxon>
        <taxon>Gunneridae</taxon>
        <taxon>Pentapetalae</taxon>
        <taxon>rosids</taxon>
        <taxon>Vitales</taxon>
        <taxon>Vitaceae</taxon>
        <taxon>Viteae</taxon>
        <taxon>Vitis</taxon>
    </lineage>
</organism>
<dbReference type="Pfam" id="PF00078">
    <property type="entry name" value="RVT_1"/>
    <property type="match status" value="1"/>
</dbReference>
<dbReference type="InterPro" id="IPR001584">
    <property type="entry name" value="Integrase_cat-core"/>
</dbReference>
<dbReference type="FunFam" id="3.30.70.270:FF:000020">
    <property type="entry name" value="Transposon Tf2-6 polyprotein-like Protein"/>
    <property type="match status" value="1"/>
</dbReference>
<evidence type="ECO:0000256" key="1">
    <source>
        <dbReference type="ARBA" id="ARBA00022679"/>
    </source>
</evidence>
<dbReference type="InterPro" id="IPR050951">
    <property type="entry name" value="Retrovirus_Pol_polyprotein"/>
</dbReference>
<keyword evidence="2" id="KW-0548">Nucleotidyltransferase</keyword>
<reference evidence="8 9" key="1">
    <citation type="journal article" date="2018" name="PLoS Genet.">
        <title>Population sequencing reveals clonal diversity and ancestral inbreeding in the grapevine cultivar Chardonnay.</title>
        <authorList>
            <person name="Roach M.J."/>
            <person name="Johnson D.L."/>
            <person name="Bohlmann J."/>
            <person name="van Vuuren H.J."/>
            <person name="Jones S.J."/>
            <person name="Pretorius I.S."/>
            <person name="Schmidt S.A."/>
            <person name="Borneman A.R."/>
        </authorList>
    </citation>
    <scope>NUCLEOTIDE SEQUENCE [LARGE SCALE GENOMIC DNA]</scope>
    <source>
        <strain evidence="9">cv. Chardonnay</strain>
        <tissue evidence="8">Leaf</tissue>
    </source>
</reference>
<dbReference type="GO" id="GO:0016787">
    <property type="term" value="F:hydrolase activity"/>
    <property type="evidence" value="ECO:0007669"/>
    <property type="project" value="UniProtKB-KW"/>
</dbReference>
<dbReference type="PANTHER" id="PTHR37984">
    <property type="entry name" value="PROTEIN CBG26694"/>
    <property type="match status" value="1"/>
</dbReference>
<proteinExistence type="predicted"/>
<dbReference type="Proteomes" id="UP000288805">
    <property type="component" value="Unassembled WGS sequence"/>
</dbReference>
<evidence type="ECO:0000256" key="3">
    <source>
        <dbReference type="ARBA" id="ARBA00022722"/>
    </source>
</evidence>
<dbReference type="InterPro" id="IPR000477">
    <property type="entry name" value="RT_dom"/>
</dbReference>
<dbReference type="PROSITE" id="PS50994">
    <property type="entry name" value="INTEGRASE"/>
    <property type="match status" value="1"/>
</dbReference>
<protein>
    <submittedName>
        <fullName evidence="8">Retrovirus-related Pol polyprotein from transposon 17.6</fullName>
    </submittedName>
</protein>
<dbReference type="Gene3D" id="3.30.420.10">
    <property type="entry name" value="Ribonuclease H-like superfamily/Ribonuclease H"/>
    <property type="match status" value="1"/>
</dbReference>
<dbReference type="InterPro" id="IPR012337">
    <property type="entry name" value="RNaseH-like_sf"/>
</dbReference>
<keyword evidence="6" id="KW-0695">RNA-directed DNA polymerase</keyword>
<dbReference type="InterPro" id="IPR043128">
    <property type="entry name" value="Rev_trsase/Diguanyl_cyclase"/>
</dbReference>
<dbReference type="InterPro" id="IPR036397">
    <property type="entry name" value="RNaseH_sf"/>
</dbReference>
<accession>A0A438BWN6</accession>